<gene>
    <name evidence="2" type="ORF">RFI_16921</name>
</gene>
<comment type="caution">
    <text evidence="2">The sequence shown here is derived from an EMBL/GenBank/DDBJ whole genome shotgun (WGS) entry which is preliminary data.</text>
</comment>
<reference evidence="2 3" key="1">
    <citation type="journal article" date="2013" name="Curr. Biol.">
        <title>The Genome of the Foraminiferan Reticulomyxa filosa.</title>
        <authorList>
            <person name="Glockner G."/>
            <person name="Hulsmann N."/>
            <person name="Schleicher M."/>
            <person name="Noegel A.A."/>
            <person name="Eichinger L."/>
            <person name="Gallinger C."/>
            <person name="Pawlowski J."/>
            <person name="Sierra R."/>
            <person name="Euteneuer U."/>
            <person name="Pillet L."/>
            <person name="Moustafa A."/>
            <person name="Platzer M."/>
            <person name="Groth M."/>
            <person name="Szafranski K."/>
            <person name="Schliwa M."/>
        </authorList>
    </citation>
    <scope>NUCLEOTIDE SEQUENCE [LARGE SCALE GENOMIC DNA]</scope>
</reference>
<sequence length="134" mass="15096">NNNNNNNNNNNSNDDNKDEKQVELIISTIFGKKDKSDEENDTDDVFQMQTSGSDVDVASIEAKTVEEVSPLSNPRSIPKFDNTNKLAFVYLIHSQDTDTIGRPLASVCIFKKIKINKKNFISCTTRGYINYTNI</sequence>
<dbReference type="EMBL" id="ASPP01012754">
    <property type="protein sequence ID" value="ETO20294.1"/>
    <property type="molecule type" value="Genomic_DNA"/>
</dbReference>
<name>X6N3G2_RETFI</name>
<feature type="region of interest" description="Disordered" evidence="1">
    <location>
        <begin position="1"/>
        <end position="20"/>
    </location>
</feature>
<evidence type="ECO:0000256" key="1">
    <source>
        <dbReference type="SAM" id="MobiDB-lite"/>
    </source>
</evidence>
<accession>X6N3G2</accession>
<protein>
    <submittedName>
        <fullName evidence="2">Uncharacterized protein</fullName>
    </submittedName>
</protein>
<feature type="non-terminal residue" evidence="2">
    <location>
        <position position="1"/>
    </location>
</feature>
<evidence type="ECO:0000313" key="2">
    <source>
        <dbReference type="EMBL" id="ETO20294.1"/>
    </source>
</evidence>
<dbReference type="AlphaFoldDB" id="X6N3G2"/>
<feature type="compositionally biased region" description="Low complexity" evidence="1">
    <location>
        <begin position="1"/>
        <end position="13"/>
    </location>
</feature>
<proteinExistence type="predicted"/>
<keyword evidence="3" id="KW-1185">Reference proteome</keyword>
<evidence type="ECO:0000313" key="3">
    <source>
        <dbReference type="Proteomes" id="UP000023152"/>
    </source>
</evidence>
<dbReference type="Proteomes" id="UP000023152">
    <property type="component" value="Unassembled WGS sequence"/>
</dbReference>
<organism evidence="2 3">
    <name type="scientific">Reticulomyxa filosa</name>
    <dbReference type="NCBI Taxonomy" id="46433"/>
    <lineage>
        <taxon>Eukaryota</taxon>
        <taxon>Sar</taxon>
        <taxon>Rhizaria</taxon>
        <taxon>Retaria</taxon>
        <taxon>Foraminifera</taxon>
        <taxon>Monothalamids</taxon>
        <taxon>Reticulomyxidae</taxon>
        <taxon>Reticulomyxa</taxon>
    </lineage>
</organism>